<feature type="transmembrane region" description="Helical" evidence="5">
    <location>
        <begin position="185"/>
        <end position="203"/>
    </location>
</feature>
<sequence length="459" mass="49328">MTEESQLIGSHPGEKDQSGLRSSLQGLLAMARAYIADKGNHGIFGVMLLKVASAVASILFLSVSARALGSYEFGRFAVWFSLASIASVVAVFGQELLIVRTWNEYVASRRWALAKGALLSGFVITIGMSLLVGLALFVFQDEQTGDIVFAAGLGIFLVINTLQQHTSYAARAIVNIFVASGHREITWRLLVVVVLIGMMIGAVKLTAGELFLISAACIGVAFVIQCVAIWRAVPGAVRAAKAEYAREEWISRSWKMWLSTIMESLNQYIEVLIVGYLIDPVAAGAYFFASRLANSFALAADSVGTFGTRHVPRLYYAQKHEELAQIMYRMAQFTAIIVGAGIVGVLLFGKLALWLCGPEYVSQFPILLVLSIGTAAAAAAGPAPAILMLTGHEGRYLTIIASSVALRCLGFYLLIPHFGTMGAAISTAVTFVGITLFINSQCRKLTGLDPSVAQLMKKV</sequence>
<evidence type="ECO:0000256" key="5">
    <source>
        <dbReference type="SAM" id="Phobius"/>
    </source>
</evidence>
<keyword evidence="2 5" id="KW-0812">Transmembrane</keyword>
<evidence type="ECO:0000256" key="2">
    <source>
        <dbReference type="ARBA" id="ARBA00022692"/>
    </source>
</evidence>
<evidence type="ECO:0000256" key="4">
    <source>
        <dbReference type="ARBA" id="ARBA00023136"/>
    </source>
</evidence>
<dbReference type="InterPro" id="IPR002797">
    <property type="entry name" value="Polysacc_synth"/>
</dbReference>
<gene>
    <name evidence="6" type="ORF">HDIA_1262</name>
</gene>
<keyword evidence="3 5" id="KW-1133">Transmembrane helix</keyword>
<dbReference type="EMBL" id="LT960614">
    <property type="protein sequence ID" value="SON54803.1"/>
    <property type="molecule type" value="Genomic_DNA"/>
</dbReference>
<feature type="transmembrane region" description="Helical" evidence="5">
    <location>
        <begin position="268"/>
        <end position="289"/>
    </location>
</feature>
<dbReference type="Pfam" id="PF01943">
    <property type="entry name" value="Polysacc_synt"/>
    <property type="match status" value="1"/>
</dbReference>
<proteinExistence type="predicted"/>
<protein>
    <submittedName>
        <fullName evidence="6">Polysaccharide biosynthesis protein</fullName>
    </submittedName>
</protein>
<dbReference type="KEGG" id="hdi:HDIA_1262"/>
<reference evidence="7" key="1">
    <citation type="submission" date="2017-09" db="EMBL/GenBank/DDBJ databases">
        <title>Genome sequence of Nannocystis excedens DSM 71.</title>
        <authorList>
            <person name="Blom J."/>
        </authorList>
    </citation>
    <scope>NUCLEOTIDE SEQUENCE [LARGE SCALE GENOMIC DNA]</scope>
    <source>
        <strain evidence="7">type strain: E19</strain>
    </source>
</reference>
<dbReference type="InterPro" id="IPR052556">
    <property type="entry name" value="PolySynth_Transporter"/>
</dbReference>
<accession>A0A2C9D3J9</accession>
<dbReference type="GO" id="GO:0016020">
    <property type="term" value="C:membrane"/>
    <property type="evidence" value="ECO:0007669"/>
    <property type="project" value="UniProtKB-SubCell"/>
</dbReference>
<name>A0A2C9D3J9_9HYPH</name>
<feature type="transmembrane region" description="Helical" evidence="5">
    <location>
        <begin position="333"/>
        <end position="354"/>
    </location>
</feature>
<evidence type="ECO:0000313" key="6">
    <source>
        <dbReference type="EMBL" id="SON54803.1"/>
    </source>
</evidence>
<feature type="transmembrane region" description="Helical" evidence="5">
    <location>
        <begin position="76"/>
        <end position="97"/>
    </location>
</feature>
<keyword evidence="4 5" id="KW-0472">Membrane</keyword>
<feature type="transmembrane region" description="Helical" evidence="5">
    <location>
        <begin position="117"/>
        <end position="139"/>
    </location>
</feature>
<feature type="transmembrane region" description="Helical" evidence="5">
    <location>
        <begin position="146"/>
        <end position="165"/>
    </location>
</feature>
<feature type="transmembrane region" description="Helical" evidence="5">
    <location>
        <begin position="366"/>
        <end position="389"/>
    </location>
</feature>
<dbReference type="PANTHER" id="PTHR43424:SF1">
    <property type="entry name" value="LOCUS PUTATIVE PROTEIN 1-RELATED"/>
    <property type="match status" value="1"/>
</dbReference>
<keyword evidence="7" id="KW-1185">Reference proteome</keyword>
<feature type="transmembrane region" description="Helical" evidence="5">
    <location>
        <begin position="421"/>
        <end position="438"/>
    </location>
</feature>
<evidence type="ECO:0000313" key="7">
    <source>
        <dbReference type="Proteomes" id="UP000223606"/>
    </source>
</evidence>
<organism evidence="6 7">
    <name type="scientific">Hartmannibacter diazotrophicus</name>
    <dbReference type="NCBI Taxonomy" id="1482074"/>
    <lineage>
        <taxon>Bacteria</taxon>
        <taxon>Pseudomonadati</taxon>
        <taxon>Pseudomonadota</taxon>
        <taxon>Alphaproteobacteria</taxon>
        <taxon>Hyphomicrobiales</taxon>
        <taxon>Pleomorphomonadaceae</taxon>
        <taxon>Hartmannibacter</taxon>
    </lineage>
</organism>
<dbReference type="Proteomes" id="UP000223606">
    <property type="component" value="Chromosome 1"/>
</dbReference>
<feature type="transmembrane region" description="Helical" evidence="5">
    <location>
        <begin position="42"/>
        <end position="64"/>
    </location>
</feature>
<evidence type="ECO:0000256" key="1">
    <source>
        <dbReference type="ARBA" id="ARBA00004141"/>
    </source>
</evidence>
<dbReference type="RefSeq" id="WP_099555389.1">
    <property type="nucleotide sequence ID" value="NZ_LT960614.1"/>
</dbReference>
<feature type="transmembrane region" description="Helical" evidence="5">
    <location>
        <begin position="396"/>
        <end position="415"/>
    </location>
</feature>
<dbReference type="OrthoDB" id="8251896at2"/>
<evidence type="ECO:0000256" key="3">
    <source>
        <dbReference type="ARBA" id="ARBA00022989"/>
    </source>
</evidence>
<dbReference type="PANTHER" id="PTHR43424">
    <property type="entry name" value="LOCUS PUTATIVE PROTEIN 1-RELATED"/>
    <property type="match status" value="1"/>
</dbReference>
<comment type="subcellular location">
    <subcellularLocation>
        <location evidence="1">Membrane</location>
        <topology evidence="1">Multi-pass membrane protein</topology>
    </subcellularLocation>
</comment>
<dbReference type="AlphaFoldDB" id="A0A2C9D3J9"/>
<feature type="transmembrane region" description="Helical" evidence="5">
    <location>
        <begin position="210"/>
        <end position="230"/>
    </location>
</feature>